<reference evidence="1 2" key="1">
    <citation type="submission" date="2012-09" db="EMBL/GenBank/DDBJ databases">
        <title>Celeribacter baekdonensis B30 Genome Sequencing.</title>
        <authorList>
            <person name="Wang W."/>
        </authorList>
    </citation>
    <scope>NUCLEOTIDE SEQUENCE [LARGE SCALE GENOMIC DNA]</scope>
    <source>
        <strain evidence="1 2">B30</strain>
    </source>
</reference>
<dbReference type="InterPro" id="IPR002347">
    <property type="entry name" value="SDR_fam"/>
</dbReference>
<dbReference type="STRING" id="1208323.B30_09998"/>
<proteinExistence type="predicted"/>
<dbReference type="Gene3D" id="3.40.50.720">
    <property type="entry name" value="NAD(P)-binding Rossmann-like Domain"/>
    <property type="match status" value="1"/>
</dbReference>
<evidence type="ECO:0000313" key="1">
    <source>
        <dbReference type="EMBL" id="EKE72094.1"/>
    </source>
</evidence>
<name>K2JNQ2_9RHOB</name>
<dbReference type="EMBL" id="AMRK01000004">
    <property type="protein sequence ID" value="EKE72094.1"/>
    <property type="molecule type" value="Genomic_DNA"/>
</dbReference>
<keyword evidence="2" id="KW-1185">Reference proteome</keyword>
<accession>K2JNQ2</accession>
<dbReference type="Proteomes" id="UP000006762">
    <property type="component" value="Unassembled WGS sequence"/>
</dbReference>
<comment type="caution">
    <text evidence="1">The sequence shown here is derived from an EMBL/GenBank/DDBJ whole genome shotgun (WGS) entry which is preliminary data.</text>
</comment>
<dbReference type="Pfam" id="PF00106">
    <property type="entry name" value="adh_short"/>
    <property type="match status" value="1"/>
</dbReference>
<gene>
    <name evidence="1" type="ORF">B30_09998</name>
</gene>
<organism evidence="1 2">
    <name type="scientific">Celeribacter baekdonensis B30</name>
    <dbReference type="NCBI Taxonomy" id="1208323"/>
    <lineage>
        <taxon>Bacteria</taxon>
        <taxon>Pseudomonadati</taxon>
        <taxon>Pseudomonadota</taxon>
        <taxon>Alphaproteobacteria</taxon>
        <taxon>Rhodobacterales</taxon>
        <taxon>Roseobacteraceae</taxon>
        <taxon>Celeribacter</taxon>
    </lineage>
</organism>
<dbReference type="AlphaFoldDB" id="K2JNQ2"/>
<evidence type="ECO:0000313" key="2">
    <source>
        <dbReference type="Proteomes" id="UP000006762"/>
    </source>
</evidence>
<dbReference type="PATRIC" id="fig|1208323.3.peg.2073"/>
<protein>
    <submittedName>
        <fullName evidence="1">Short chain dehydrogenase</fullName>
    </submittedName>
</protein>
<dbReference type="SUPFAM" id="SSF51735">
    <property type="entry name" value="NAD(P)-binding Rossmann-fold domains"/>
    <property type="match status" value="1"/>
</dbReference>
<dbReference type="RefSeq" id="WP_009571939.1">
    <property type="nucleotide sequence ID" value="NZ_AMRK01000004.1"/>
</dbReference>
<sequence>MAGRLVGKIALITGAGCVGQGWGNGRAACVPFAEEGAKIFAVDLKSDTMVETLERVKAVAGEVEPYLCDVTDRKAVEAMVTACVDRSFWHRWHPRQQCRRLLQGMSISFWKAASNATRWAGWATGATPPMPRCSWPLTKRALCHFVCVTEEQSFSKAAGRLRIAQPPAQPPDRRP</sequence>
<dbReference type="eggNOG" id="COG1028">
    <property type="taxonomic scope" value="Bacteria"/>
</dbReference>
<dbReference type="InterPro" id="IPR036291">
    <property type="entry name" value="NAD(P)-bd_dom_sf"/>
</dbReference>